<dbReference type="SUPFAM" id="SSF55811">
    <property type="entry name" value="Nudix"/>
    <property type="match status" value="1"/>
</dbReference>
<organism evidence="1">
    <name type="scientific">Notodromas monacha</name>
    <dbReference type="NCBI Taxonomy" id="399045"/>
    <lineage>
        <taxon>Eukaryota</taxon>
        <taxon>Metazoa</taxon>
        <taxon>Ecdysozoa</taxon>
        <taxon>Arthropoda</taxon>
        <taxon>Crustacea</taxon>
        <taxon>Oligostraca</taxon>
        <taxon>Ostracoda</taxon>
        <taxon>Podocopa</taxon>
        <taxon>Podocopida</taxon>
        <taxon>Cypridocopina</taxon>
        <taxon>Cypridoidea</taxon>
        <taxon>Cyprididae</taxon>
        <taxon>Notodromas</taxon>
    </lineage>
</organism>
<name>A0A7R9BZJ5_9CRUS</name>
<dbReference type="Proteomes" id="UP000678499">
    <property type="component" value="Unassembled WGS sequence"/>
</dbReference>
<dbReference type="CDD" id="cd03670">
    <property type="entry name" value="NUDIX_ADPRase_Nudt9"/>
    <property type="match status" value="1"/>
</dbReference>
<dbReference type="Gene3D" id="3.90.79.10">
    <property type="entry name" value="Nucleoside Triphosphate Pyrophosphohydrolase"/>
    <property type="match status" value="1"/>
</dbReference>
<protein>
    <recommendedName>
        <fullName evidence="3">Nudix hydrolase domain-containing protein</fullName>
    </recommendedName>
</protein>
<accession>A0A7R9BZJ5</accession>
<proteinExistence type="predicted"/>
<evidence type="ECO:0008006" key="3">
    <source>
        <dbReference type="Google" id="ProtNLM"/>
    </source>
</evidence>
<evidence type="ECO:0000313" key="2">
    <source>
        <dbReference type="Proteomes" id="UP000678499"/>
    </source>
</evidence>
<dbReference type="EMBL" id="OA887085">
    <property type="protein sequence ID" value="CAD7283223.1"/>
    <property type="molecule type" value="Genomic_DNA"/>
</dbReference>
<keyword evidence="2" id="KW-1185">Reference proteome</keyword>
<dbReference type="InterPro" id="IPR039989">
    <property type="entry name" value="NUDT9"/>
</dbReference>
<dbReference type="EMBL" id="CAJPEX010005048">
    <property type="protein sequence ID" value="CAG0923375.1"/>
    <property type="molecule type" value="Genomic_DNA"/>
</dbReference>
<sequence>MGRTGLGGRGRLGRWGPNHAADPIVTRWARGQDGEKILEPNSELPILEFVAVLRADSDQWAIPGGMVRADEIVSVTLKRRFTEEALDAANMNDKEETRIKLKIARFFSKGLKIYVGYVDDPRNTDNAWMETSAFNFHDDSGDIVGKLNFKPGLDTGSQDVQWRKCSSELKFYASHAQLLQKVCQLQHAHW</sequence>
<dbReference type="AlphaFoldDB" id="A0A7R9BZJ5"/>
<dbReference type="PANTHER" id="PTHR13030:SF8">
    <property type="entry name" value="ADP-RIBOSE PYROPHOSPHATASE, MITOCHONDRIAL"/>
    <property type="match status" value="1"/>
</dbReference>
<gene>
    <name evidence="1" type="ORF">NMOB1V02_LOCUS10840</name>
</gene>
<reference evidence="1" key="1">
    <citation type="submission" date="2020-11" db="EMBL/GenBank/DDBJ databases">
        <authorList>
            <person name="Tran Van P."/>
        </authorList>
    </citation>
    <scope>NUCLEOTIDE SEQUENCE</scope>
</reference>
<dbReference type="GO" id="GO:0047631">
    <property type="term" value="F:ADP-ribose diphosphatase activity"/>
    <property type="evidence" value="ECO:0007669"/>
    <property type="project" value="InterPro"/>
</dbReference>
<dbReference type="PANTHER" id="PTHR13030">
    <property type="entry name" value="NUDIX HYDROLASE"/>
    <property type="match status" value="1"/>
</dbReference>
<evidence type="ECO:0000313" key="1">
    <source>
        <dbReference type="EMBL" id="CAD7283223.1"/>
    </source>
</evidence>
<dbReference type="OrthoDB" id="9972248at2759"/>
<dbReference type="InterPro" id="IPR015797">
    <property type="entry name" value="NUDIX_hydrolase-like_dom_sf"/>
</dbReference>